<proteinExistence type="predicted"/>
<dbReference type="EMBL" id="JYON01000001">
    <property type="protein sequence ID" value="KJH73251.1"/>
    <property type="molecule type" value="Genomic_DNA"/>
</dbReference>
<evidence type="ECO:0000313" key="2">
    <source>
        <dbReference type="EMBL" id="KJH73251.1"/>
    </source>
</evidence>
<evidence type="ECO:0000313" key="3">
    <source>
        <dbReference type="Proteomes" id="UP000032452"/>
    </source>
</evidence>
<dbReference type="OrthoDB" id="490444at2"/>
<keyword evidence="1" id="KW-0812">Transmembrane</keyword>
<dbReference type="Proteomes" id="UP000032452">
    <property type="component" value="Unassembled WGS sequence"/>
</dbReference>
<evidence type="ECO:0000256" key="1">
    <source>
        <dbReference type="SAM" id="Phobius"/>
    </source>
</evidence>
<dbReference type="InterPro" id="IPR025478">
    <property type="entry name" value="COP23"/>
</dbReference>
<gene>
    <name evidence="2" type="ORF">UH38_00090</name>
</gene>
<dbReference type="STRING" id="1618023.UH38_00090"/>
<keyword evidence="3" id="KW-1185">Reference proteome</keyword>
<dbReference type="AlphaFoldDB" id="A0A0D9A1B8"/>
<organism evidence="2 3">
    <name type="scientific">Aliterella atlantica CENA595</name>
    <dbReference type="NCBI Taxonomy" id="1618023"/>
    <lineage>
        <taxon>Bacteria</taxon>
        <taxon>Bacillati</taxon>
        <taxon>Cyanobacteriota</taxon>
        <taxon>Cyanophyceae</taxon>
        <taxon>Chroococcidiopsidales</taxon>
        <taxon>Aliterellaceae</taxon>
        <taxon>Aliterella</taxon>
    </lineage>
</organism>
<protein>
    <submittedName>
        <fullName evidence="2">Uncharacterized protein</fullName>
    </submittedName>
</protein>
<feature type="transmembrane region" description="Helical" evidence="1">
    <location>
        <begin position="7"/>
        <end position="29"/>
    </location>
</feature>
<reference evidence="2 3" key="1">
    <citation type="submission" date="2015-02" db="EMBL/GenBank/DDBJ databases">
        <title>Draft genome of a novel marine cyanobacterium (Chroococcales) isolated from South Atlantic Ocean.</title>
        <authorList>
            <person name="Rigonato J."/>
            <person name="Alvarenga D.O."/>
            <person name="Branco L.H."/>
            <person name="Varani A.M."/>
            <person name="Brandini F.P."/>
            <person name="Fiore M.F."/>
        </authorList>
    </citation>
    <scope>NUCLEOTIDE SEQUENCE [LARGE SCALE GENOMIC DNA]</scope>
    <source>
        <strain evidence="2 3">CENA595</strain>
    </source>
</reference>
<dbReference type="RefSeq" id="WP_045052583.1">
    <property type="nucleotide sequence ID" value="NZ_CAWMDP010000017.1"/>
</dbReference>
<comment type="caution">
    <text evidence="2">The sequence shown here is derived from an EMBL/GenBank/DDBJ whole genome shotgun (WGS) entry which is preliminary data.</text>
</comment>
<accession>A0A0D9A1B8</accession>
<sequence>MKLNAQILAGLARACGIASFTTIGIISIYNLPIYAQSTTFFCGSNKGIPVTYARTPRGNVPMIRWSDRSFGDNWTSRRRCEDVSRRFQRNYDNGTLKTLATGKLNGYPVLCAAVNQDDPCTEKTLLFTLKRNANARRVVERLLDTRGLAAGKIVNQSACKDDCPVYVNVDVYLSSATPE</sequence>
<keyword evidence="1" id="KW-1133">Transmembrane helix</keyword>
<name>A0A0D9A1B8_9CYAN</name>
<dbReference type="Pfam" id="PF14218">
    <property type="entry name" value="COP23"/>
    <property type="match status" value="1"/>
</dbReference>
<keyword evidence="1" id="KW-0472">Membrane</keyword>